<protein>
    <submittedName>
        <fullName evidence="2">Uncharacterized protein</fullName>
    </submittedName>
</protein>
<accession>A0AA85AYA8</accession>
<evidence type="ECO:0000313" key="1">
    <source>
        <dbReference type="Proteomes" id="UP000050791"/>
    </source>
</evidence>
<dbReference type="Proteomes" id="UP000050791">
    <property type="component" value="Unassembled WGS sequence"/>
</dbReference>
<reference evidence="2" key="1">
    <citation type="submission" date="2023-11" db="UniProtKB">
        <authorList>
            <consortium name="WormBaseParasite"/>
        </authorList>
    </citation>
    <scope>IDENTIFICATION</scope>
</reference>
<dbReference type="WBParaSite" id="SMTH1_19340.1">
    <property type="protein sequence ID" value="SMTH1_19340.1"/>
    <property type="gene ID" value="SMTH1_19340"/>
</dbReference>
<sequence length="224" mass="25701">MIPTSITQNCYCQSMNYSHYPFSSFIQPNYVNNNEYIKTISSDDCFRNSSYILNEDLLQTPNCVKLHNKQCLNNTDMIDLYPSTHDISNKELFCIQNIQSKLLHDENEEEKGLCTTSILPNVTCSIPSISTGKYFYSFHKPKKINNSVVCNSKLLDITTLKDHSKLYDGSLKTKNSSVTHLTSDKHHHQHQYHHHNHHHELQCSSSMIISNNNSTNVQTANVCD</sequence>
<dbReference type="AlphaFoldDB" id="A0AA85AYA8"/>
<name>A0AA85AYA8_9TREM</name>
<proteinExistence type="predicted"/>
<organism evidence="1 2">
    <name type="scientific">Schistosoma mattheei</name>
    <dbReference type="NCBI Taxonomy" id="31246"/>
    <lineage>
        <taxon>Eukaryota</taxon>
        <taxon>Metazoa</taxon>
        <taxon>Spiralia</taxon>
        <taxon>Lophotrochozoa</taxon>
        <taxon>Platyhelminthes</taxon>
        <taxon>Trematoda</taxon>
        <taxon>Digenea</taxon>
        <taxon>Strigeidida</taxon>
        <taxon>Schistosomatoidea</taxon>
        <taxon>Schistosomatidae</taxon>
        <taxon>Schistosoma</taxon>
    </lineage>
</organism>
<evidence type="ECO:0000313" key="2">
    <source>
        <dbReference type="WBParaSite" id="SMTH1_19340.1"/>
    </source>
</evidence>